<sequence length="269" mass="30926">VAHVEKERKKLAKDIHRLARLGRDGVLRYQGHLCVPKVGELRQKILTETHNSRYSIHPDATKMYRDLREVFWWNDRGPQFTSHFWKSFRKGLGTQCRSLVGWLEIGEATLIGPDSVHKTIEKVQLIRDRLKTTQSHQKSYADVRSRAIEFEIDDLVFLKVSPMKGVMRFGKKRKISPRYVGTYRILERTGKVVDELELPAELVAVHPVFHISLLKKCFCDPTSIVLSESVAVKDSLTYEEVSVEGATWEAEAAMKAKYPPLFPFHSILA</sequence>
<dbReference type="Pfam" id="PF24626">
    <property type="entry name" value="SH3_Tf2-1"/>
    <property type="match status" value="1"/>
</dbReference>
<evidence type="ECO:0000313" key="3">
    <source>
        <dbReference type="EMBL" id="WMV09769.1"/>
    </source>
</evidence>
<protein>
    <recommendedName>
        <fullName evidence="5">Retrotransposon protein, putative, Ty3-gypsy subclass</fullName>
    </recommendedName>
</protein>
<evidence type="ECO:0000259" key="2">
    <source>
        <dbReference type="Pfam" id="PF24626"/>
    </source>
</evidence>
<dbReference type="PANTHER" id="PTHR46148">
    <property type="entry name" value="CHROMO DOMAIN-CONTAINING PROTEIN"/>
    <property type="match status" value="1"/>
</dbReference>
<evidence type="ECO:0000313" key="4">
    <source>
        <dbReference type="Proteomes" id="UP001234989"/>
    </source>
</evidence>
<evidence type="ECO:0008006" key="5">
    <source>
        <dbReference type="Google" id="ProtNLM"/>
    </source>
</evidence>
<dbReference type="Pfam" id="PF17921">
    <property type="entry name" value="Integrase_H2C2"/>
    <property type="match status" value="1"/>
</dbReference>
<proteinExistence type="predicted"/>
<dbReference type="Gene3D" id="1.10.340.70">
    <property type="match status" value="1"/>
</dbReference>
<keyword evidence="4" id="KW-1185">Reference proteome</keyword>
<accession>A0AAF0PXI5</accession>
<gene>
    <name evidence="3" type="ORF">MTR67_003154</name>
</gene>
<dbReference type="AlphaFoldDB" id="A0AAF0PXI5"/>
<reference evidence="3" key="1">
    <citation type="submission" date="2023-08" db="EMBL/GenBank/DDBJ databases">
        <title>A de novo genome assembly of Solanum verrucosum Schlechtendal, a Mexican diploid species geographically isolated from the other diploid A-genome species in potato relatives.</title>
        <authorList>
            <person name="Hosaka K."/>
        </authorList>
    </citation>
    <scope>NUCLEOTIDE SEQUENCE</scope>
    <source>
        <tissue evidence="3">Young leaves</tissue>
    </source>
</reference>
<dbReference type="InterPro" id="IPR056924">
    <property type="entry name" value="SH3_Tf2-1"/>
</dbReference>
<evidence type="ECO:0000259" key="1">
    <source>
        <dbReference type="Pfam" id="PF17921"/>
    </source>
</evidence>
<organism evidence="3 4">
    <name type="scientific">Solanum verrucosum</name>
    <dbReference type="NCBI Taxonomy" id="315347"/>
    <lineage>
        <taxon>Eukaryota</taxon>
        <taxon>Viridiplantae</taxon>
        <taxon>Streptophyta</taxon>
        <taxon>Embryophyta</taxon>
        <taxon>Tracheophyta</taxon>
        <taxon>Spermatophyta</taxon>
        <taxon>Magnoliopsida</taxon>
        <taxon>eudicotyledons</taxon>
        <taxon>Gunneridae</taxon>
        <taxon>Pentapetalae</taxon>
        <taxon>asterids</taxon>
        <taxon>lamiids</taxon>
        <taxon>Solanales</taxon>
        <taxon>Solanaceae</taxon>
        <taxon>Solanoideae</taxon>
        <taxon>Solaneae</taxon>
        <taxon>Solanum</taxon>
    </lineage>
</organism>
<feature type="non-terminal residue" evidence="3">
    <location>
        <position position="1"/>
    </location>
</feature>
<feature type="domain" description="Integrase zinc-binding" evidence="1">
    <location>
        <begin position="40"/>
        <end position="74"/>
    </location>
</feature>
<dbReference type="Proteomes" id="UP001234989">
    <property type="component" value="Chromosome 1"/>
</dbReference>
<name>A0AAF0PXI5_SOLVR</name>
<dbReference type="InterPro" id="IPR041588">
    <property type="entry name" value="Integrase_H2C2"/>
</dbReference>
<feature type="domain" description="Tf2-1-like SH3-like" evidence="2">
    <location>
        <begin position="154"/>
        <end position="217"/>
    </location>
</feature>
<dbReference type="PANTHER" id="PTHR46148:SF57">
    <property type="entry name" value="OS12G0499874 PROTEIN"/>
    <property type="match status" value="1"/>
</dbReference>
<dbReference type="EMBL" id="CP133612">
    <property type="protein sequence ID" value="WMV09769.1"/>
    <property type="molecule type" value="Genomic_DNA"/>
</dbReference>